<feature type="transmembrane region" description="Helical" evidence="7">
    <location>
        <begin position="287"/>
        <end position="305"/>
    </location>
</feature>
<feature type="transmembrane region" description="Helical" evidence="7">
    <location>
        <begin position="337"/>
        <end position="355"/>
    </location>
</feature>
<name>A0ABP2KN90_STRVE</name>
<evidence type="ECO:0000313" key="11">
    <source>
        <dbReference type="Proteomes" id="UP000003697"/>
    </source>
</evidence>
<reference evidence="10 11" key="1">
    <citation type="submission" date="2011-01" db="EMBL/GenBank/DDBJ databases">
        <authorList>
            <person name="Muzny D."/>
            <person name="Qin X."/>
            <person name="Buhay C."/>
            <person name="Dugan-Rocha S."/>
            <person name="Ding Y."/>
            <person name="Chen G."/>
            <person name="Hawes A."/>
            <person name="Holder M."/>
            <person name="Jhangiani S."/>
            <person name="Johnson A."/>
            <person name="Khan Z."/>
            <person name="Li Z."/>
            <person name="Liu W."/>
            <person name="Liu X."/>
            <person name="Perez L."/>
            <person name="Shen H."/>
            <person name="Wang Q."/>
            <person name="Watt J."/>
            <person name="Xi L."/>
            <person name="Xin Y."/>
            <person name="Zhou J."/>
            <person name="Deng J."/>
            <person name="Jiang H."/>
            <person name="Liu Y."/>
            <person name="Qu J."/>
            <person name="Song X.-Z."/>
            <person name="Zhang L."/>
            <person name="Villasana D."/>
            <person name="Johnson A."/>
            <person name="Liu J."/>
            <person name="Liyanage D."/>
            <person name="Lorensuhewa L."/>
            <person name="Robinson T."/>
            <person name="Song A."/>
            <person name="Song B.-B."/>
            <person name="Dinh H."/>
            <person name="Thornton R."/>
            <person name="Coyle M."/>
            <person name="Francisco L."/>
            <person name="Jackson L."/>
            <person name="Javaid M."/>
            <person name="Korchina V."/>
            <person name="Kovar C."/>
            <person name="Mata R."/>
            <person name="Mathew T."/>
            <person name="Ngo R."/>
            <person name="Nguyen L."/>
            <person name="Nguyen N."/>
            <person name="Okwuonu G."/>
            <person name="Ongeri F."/>
            <person name="Pham C."/>
            <person name="Simmons D."/>
            <person name="Wilczek-Boney K."/>
            <person name="Hale W."/>
            <person name="Jakkamsetti A."/>
            <person name="Pham P."/>
            <person name="Ruth R."/>
            <person name="San Lucas F."/>
            <person name="Warren J."/>
            <person name="Zhang J."/>
            <person name="Zhao Z."/>
            <person name="Zhou C."/>
            <person name="Zhu D."/>
            <person name="Lee S."/>
            <person name="Bess C."/>
            <person name="Blankenburg K."/>
            <person name="Forbes L."/>
            <person name="Fu Q."/>
            <person name="Gubbala S."/>
            <person name="Hirani K."/>
            <person name="Jayaseelan J.C."/>
            <person name="Lara F."/>
            <person name="Munidasa M."/>
            <person name="Palculict T."/>
            <person name="Patil S."/>
            <person name="Pu L.-L."/>
            <person name="Saada N."/>
            <person name="Tang L."/>
            <person name="Weissenberger G."/>
            <person name="Zhu Y."/>
            <person name="Hemphill L."/>
            <person name="Shang Y."/>
            <person name="Youmans B."/>
            <person name="Ayvaz T."/>
            <person name="Ross M."/>
            <person name="Santibanez J."/>
            <person name="Aqrawi P."/>
            <person name="Gross S."/>
            <person name="Joshi V."/>
            <person name="Fowler G."/>
            <person name="Nazareth L."/>
            <person name="Reid J."/>
            <person name="Worley K."/>
            <person name="Petrosino J."/>
            <person name="Highlander S."/>
            <person name="Gibbs R."/>
        </authorList>
    </citation>
    <scope>NUCLEOTIDE SEQUENCE [LARGE SCALE GENOMIC DNA]</scope>
    <source>
        <strain evidence="10 11">ATCC 49124</strain>
    </source>
</reference>
<organism evidence="10 11">
    <name type="scientific">Streptococcus vestibularis ATCC 49124</name>
    <dbReference type="NCBI Taxonomy" id="889206"/>
    <lineage>
        <taxon>Bacteria</taxon>
        <taxon>Bacillati</taxon>
        <taxon>Bacillota</taxon>
        <taxon>Bacilli</taxon>
        <taxon>Lactobacillales</taxon>
        <taxon>Streptococcaceae</taxon>
        <taxon>Streptococcus</taxon>
    </lineage>
</organism>
<keyword evidence="3 7" id="KW-0812">Transmembrane</keyword>
<evidence type="ECO:0000259" key="9">
    <source>
        <dbReference type="Pfam" id="PF12821"/>
    </source>
</evidence>
<gene>
    <name evidence="10" type="ORF">HMPREF9425_0656</name>
</gene>
<feature type="transmembrane region" description="Helical" evidence="7">
    <location>
        <begin position="243"/>
        <end position="267"/>
    </location>
</feature>
<dbReference type="EMBL" id="AEVI01000025">
    <property type="protein sequence ID" value="EFX96431.1"/>
    <property type="molecule type" value="Genomic_DNA"/>
</dbReference>
<proteinExistence type="inferred from homology"/>
<dbReference type="Proteomes" id="UP000003697">
    <property type="component" value="Unassembled WGS sequence"/>
</dbReference>
<evidence type="ECO:0000256" key="5">
    <source>
        <dbReference type="ARBA" id="ARBA00023136"/>
    </source>
</evidence>
<dbReference type="Pfam" id="PF06738">
    <property type="entry name" value="ThrE"/>
    <property type="match status" value="1"/>
</dbReference>
<evidence type="ECO:0000256" key="3">
    <source>
        <dbReference type="ARBA" id="ARBA00022692"/>
    </source>
</evidence>
<dbReference type="PANTHER" id="PTHR34390">
    <property type="entry name" value="UPF0442 PROTEIN YJJB-RELATED"/>
    <property type="match status" value="1"/>
</dbReference>
<evidence type="ECO:0008006" key="12">
    <source>
        <dbReference type="Google" id="ProtNLM"/>
    </source>
</evidence>
<feature type="transmembrane region" description="Helical" evidence="7">
    <location>
        <begin position="138"/>
        <end position="157"/>
    </location>
</feature>
<evidence type="ECO:0000256" key="7">
    <source>
        <dbReference type="SAM" id="Phobius"/>
    </source>
</evidence>
<dbReference type="Pfam" id="PF12821">
    <property type="entry name" value="ThrE_2"/>
    <property type="match status" value="1"/>
</dbReference>
<feature type="transmembrane region" description="Helical" evidence="7">
    <location>
        <begin position="163"/>
        <end position="180"/>
    </location>
</feature>
<dbReference type="PANTHER" id="PTHR34390:SF2">
    <property type="entry name" value="SUCCINATE TRANSPORTER SUBUNIT YJJP-RELATED"/>
    <property type="match status" value="1"/>
</dbReference>
<feature type="transmembrane region" description="Helical" evidence="7">
    <location>
        <begin position="187"/>
        <end position="206"/>
    </location>
</feature>
<feature type="domain" description="Threonine/Serine exporter ThrE" evidence="9">
    <location>
        <begin position="290"/>
        <end position="416"/>
    </location>
</feature>
<feature type="transmembrane region" description="Helical" evidence="7">
    <location>
        <begin position="212"/>
        <end position="231"/>
    </location>
</feature>
<keyword evidence="4 7" id="KW-1133">Transmembrane helix</keyword>
<feature type="transmembrane region" description="Helical" evidence="7">
    <location>
        <begin position="393"/>
        <end position="414"/>
    </location>
</feature>
<evidence type="ECO:0000256" key="6">
    <source>
        <dbReference type="ARBA" id="ARBA00034125"/>
    </source>
</evidence>
<sequence length="429" mass="46941">MATKAIRSGYMTIDFPNETETQNEMDAILQAGRVLMESGAEIYRIEDTMGHMAKSLGIRDFSTYVVNRGVMISGLNRSGLKESRVLATSVPSIHLGKLEEVNRLSRELAEQPNQPVSSIFQKLKTIEQKTFYRPLEDIIACVIGAGSFSLALGSGLIDGTAAAISGLFVGIGMQLFSRFIHTSFLQIILSSAIAALSANILYYLGIGQHRSVIILGALMILIPGAYFVNAIREFTQNNYYSGLALMLSGVSTCLSISVGVLAMISLLPFAEQLSGMFSTPTTSWQEVLIQTVMAGLGTAAFSVLYRVPKKYFLDLGTLGAGSWLLYLLIWNNTHHEVLAILFPALLVTFTSRFLAHYRRCPATVFLASSMFPLIPGMSFYRAIYFLLIGNADLGLNFLRACFLASFTIAIAVSLTQQIPSHFFVLGKKK</sequence>
<evidence type="ECO:0000313" key="10">
    <source>
        <dbReference type="EMBL" id="EFX96431.1"/>
    </source>
</evidence>
<dbReference type="InterPro" id="IPR010619">
    <property type="entry name" value="ThrE-like_N"/>
</dbReference>
<keyword evidence="5 7" id="KW-0472">Membrane</keyword>
<keyword evidence="2" id="KW-1003">Cell membrane</keyword>
<comment type="caution">
    <text evidence="10">The sequence shown here is derived from an EMBL/GenBank/DDBJ whole genome shotgun (WGS) entry which is preliminary data.</text>
</comment>
<keyword evidence="11" id="KW-1185">Reference proteome</keyword>
<evidence type="ECO:0000256" key="2">
    <source>
        <dbReference type="ARBA" id="ARBA00022475"/>
    </source>
</evidence>
<evidence type="ECO:0000256" key="1">
    <source>
        <dbReference type="ARBA" id="ARBA00004651"/>
    </source>
</evidence>
<protein>
    <recommendedName>
        <fullName evidence="12">Threonine/serine exporter-like N-terminal domain-containing protein</fullName>
    </recommendedName>
</protein>
<dbReference type="InterPro" id="IPR050539">
    <property type="entry name" value="ThrE_Dicarb/AminoAcid_Exp"/>
</dbReference>
<dbReference type="InterPro" id="IPR024528">
    <property type="entry name" value="ThrE_2"/>
</dbReference>
<accession>A0ABP2KN90</accession>
<comment type="subcellular location">
    <subcellularLocation>
        <location evidence="1">Cell membrane</location>
        <topology evidence="1">Multi-pass membrane protein</topology>
    </subcellularLocation>
</comment>
<feature type="transmembrane region" description="Helical" evidence="7">
    <location>
        <begin position="312"/>
        <end position="331"/>
    </location>
</feature>
<feature type="transmembrane region" description="Helical" evidence="7">
    <location>
        <begin position="362"/>
        <end position="387"/>
    </location>
</feature>
<evidence type="ECO:0000256" key="4">
    <source>
        <dbReference type="ARBA" id="ARBA00022989"/>
    </source>
</evidence>
<feature type="domain" description="Threonine/serine exporter-like N-terminal" evidence="8">
    <location>
        <begin position="27"/>
        <end position="266"/>
    </location>
</feature>
<evidence type="ECO:0000259" key="8">
    <source>
        <dbReference type="Pfam" id="PF06738"/>
    </source>
</evidence>
<comment type="similarity">
    <text evidence="6">Belongs to the ThrE exporter (TC 2.A.79) family.</text>
</comment>